<keyword evidence="1" id="KW-0479">Metal-binding</keyword>
<evidence type="ECO:0000256" key="1">
    <source>
        <dbReference type="ARBA" id="ARBA00022723"/>
    </source>
</evidence>
<reference evidence="6" key="1">
    <citation type="journal article" date="2025" name="Foods">
        <title>Unveiling the Microbial Signatures of Arabica Coffee Cherries: Insights into Ripeness Specific Diversity, Functional Traits, and Implications for Quality and Safety.</title>
        <authorList>
            <consortium name="RefSeq"/>
            <person name="Tenea G.N."/>
            <person name="Cifuentes V."/>
            <person name="Reyes P."/>
            <person name="Cevallos-Vallejos M."/>
        </authorList>
    </citation>
    <scope>NUCLEOTIDE SEQUENCE [LARGE SCALE GENOMIC DNA]</scope>
</reference>
<dbReference type="InterPro" id="IPR046349">
    <property type="entry name" value="C1-like_sf"/>
</dbReference>
<evidence type="ECO:0000259" key="5">
    <source>
        <dbReference type="PROSITE" id="PS50081"/>
    </source>
</evidence>
<dbReference type="InterPro" id="IPR002219">
    <property type="entry name" value="PKC_DAG/PE"/>
</dbReference>
<gene>
    <name evidence="7" type="primary">LOC113727519</name>
</gene>
<dbReference type="SMART" id="SM00109">
    <property type="entry name" value="C1"/>
    <property type="match status" value="4"/>
</dbReference>
<dbReference type="GeneID" id="113727519"/>
<keyword evidence="6" id="KW-1185">Reference proteome</keyword>
<dbReference type="Pfam" id="PF03107">
    <property type="entry name" value="C1_2"/>
    <property type="match status" value="6"/>
</dbReference>
<dbReference type="SMART" id="SM00249">
    <property type="entry name" value="PHD"/>
    <property type="match status" value="4"/>
</dbReference>
<evidence type="ECO:0000256" key="3">
    <source>
        <dbReference type="ARBA" id="ARBA00022771"/>
    </source>
</evidence>
<dbReference type="AlphaFoldDB" id="A0A6P6W011"/>
<dbReference type="InterPro" id="IPR053192">
    <property type="entry name" value="Vacuole_Formation_Reg"/>
</dbReference>
<name>A0A6P6W011_COFAR</name>
<sequence>MELQHFGHEHPLEFKSEGMFEEEEKEKLPSYNCYMCRKSISLPAYFCRHCDCTCLHETCAKLADQEILHPMHSAHPLKFTTLAQSLRRCDACWQDFSGFSYSCPKCNLYICIECALKVSNRRIIKHDVHQHPLTLVKMEKSSKCCACDSLMFVPNSDINTPSYMCTTCSFWIHEECASLPTIKGLEDHDHDHPLTLAYQLPLEFRRYNFECEFCREVLKPSMWVYYCGRCRYFVHVYCLSIHVRFGSRIDYYHYDAEAGPNDLRLPCNDVFDEMIKPVMEKRMKEELKLLPEIKHFSHSHPLILSSTLPVENEKDTEEMLCDGCIQPISTPYYTCAECKYMLHLTCANFSPERLCHVCDYGHFSTLKKFRNELGYFYCSWCDTKGNGFFFDCEECRIKVHFNCLIFSFGEQMVYKLHKQHILWHARSYRQSPSMHCHACREEITSSNPYYRCRCGFFLHQWCATLPGAVKHRWDKHPILLMHPPFSDHPDELYCEVCEDEIHPKTWIYHCRECDQSFHPRCIPRLGKDGNVKFGSTIQVANHEHPLRSVRKSRYKSSCNGCGTKFNGGKAWECEVCRFSFSLCFACVCHAIDPSYVLPVPHD</sequence>
<dbReference type="RefSeq" id="XP_027107537.1">
    <property type="nucleotide sequence ID" value="XM_027251736.2"/>
</dbReference>
<feature type="domain" description="Phorbol-ester/DAG-type" evidence="5">
    <location>
        <begin position="130"/>
        <end position="184"/>
    </location>
</feature>
<evidence type="ECO:0000256" key="2">
    <source>
        <dbReference type="ARBA" id="ARBA00022737"/>
    </source>
</evidence>
<evidence type="ECO:0000313" key="7">
    <source>
        <dbReference type="RefSeq" id="XP_027107537.1"/>
    </source>
</evidence>
<keyword evidence="4" id="KW-0862">Zinc</keyword>
<dbReference type="SUPFAM" id="SSF57889">
    <property type="entry name" value="Cysteine-rich domain"/>
    <property type="match status" value="5"/>
</dbReference>
<accession>A0A6P6W011</accession>
<dbReference type="PANTHER" id="PTHR32410:SF216">
    <property type="entry name" value="PHORBOL-ESTER_DAG-TYPE DOMAIN-CONTAINING PROTEIN"/>
    <property type="match status" value="1"/>
</dbReference>
<dbReference type="PROSITE" id="PS50081">
    <property type="entry name" value="ZF_DAG_PE_2"/>
    <property type="match status" value="1"/>
</dbReference>
<keyword evidence="2" id="KW-0677">Repeat</keyword>
<dbReference type="InterPro" id="IPR004146">
    <property type="entry name" value="DC1"/>
</dbReference>
<dbReference type="InterPro" id="IPR001965">
    <property type="entry name" value="Znf_PHD"/>
</dbReference>
<dbReference type="Proteomes" id="UP001652660">
    <property type="component" value="Chromosome 2c"/>
</dbReference>
<organism evidence="6 7">
    <name type="scientific">Coffea arabica</name>
    <name type="common">Arabian coffee</name>
    <dbReference type="NCBI Taxonomy" id="13443"/>
    <lineage>
        <taxon>Eukaryota</taxon>
        <taxon>Viridiplantae</taxon>
        <taxon>Streptophyta</taxon>
        <taxon>Embryophyta</taxon>
        <taxon>Tracheophyta</taxon>
        <taxon>Spermatophyta</taxon>
        <taxon>Magnoliopsida</taxon>
        <taxon>eudicotyledons</taxon>
        <taxon>Gunneridae</taxon>
        <taxon>Pentapetalae</taxon>
        <taxon>asterids</taxon>
        <taxon>lamiids</taxon>
        <taxon>Gentianales</taxon>
        <taxon>Rubiaceae</taxon>
        <taxon>Ixoroideae</taxon>
        <taxon>Gardenieae complex</taxon>
        <taxon>Bertiereae - Coffeeae clade</taxon>
        <taxon>Coffeeae</taxon>
        <taxon>Coffea</taxon>
    </lineage>
</organism>
<keyword evidence="3" id="KW-0863">Zinc-finger</keyword>
<dbReference type="PANTHER" id="PTHR32410">
    <property type="entry name" value="CYSTEINE/HISTIDINE-RICH C1 DOMAIN FAMILY PROTEIN"/>
    <property type="match status" value="1"/>
</dbReference>
<proteinExistence type="predicted"/>
<dbReference type="OrthoDB" id="938199at2759"/>
<evidence type="ECO:0000313" key="6">
    <source>
        <dbReference type="Proteomes" id="UP001652660"/>
    </source>
</evidence>
<protein>
    <recommendedName>
        <fullName evidence="5">Phorbol-ester/DAG-type domain-containing protein</fullName>
    </recommendedName>
</protein>
<reference evidence="7" key="2">
    <citation type="submission" date="2025-08" db="UniProtKB">
        <authorList>
            <consortium name="RefSeq"/>
        </authorList>
    </citation>
    <scope>IDENTIFICATION</scope>
    <source>
        <tissue evidence="7">Leaves</tissue>
    </source>
</reference>
<evidence type="ECO:0000256" key="4">
    <source>
        <dbReference type="ARBA" id="ARBA00022833"/>
    </source>
</evidence>
<dbReference type="GO" id="GO:0008270">
    <property type="term" value="F:zinc ion binding"/>
    <property type="evidence" value="ECO:0007669"/>
    <property type="project" value="UniProtKB-KW"/>
</dbReference>